<evidence type="ECO:0000313" key="2">
    <source>
        <dbReference type="Proteomes" id="UP000222417"/>
    </source>
</evidence>
<organism evidence="1 2">
    <name type="scientific">Providencia phage vB_PreS_PR1</name>
    <dbReference type="NCBI Taxonomy" id="1931407"/>
    <lineage>
        <taxon>Viruses</taxon>
        <taxon>Duplodnaviria</taxon>
        <taxon>Heunggongvirae</taxon>
        <taxon>Uroviricota</taxon>
        <taxon>Caudoviricetes</taxon>
        <taxon>Demerecviridae</taxon>
        <taxon>Priunavirus</taxon>
        <taxon>Priunavirus PR1</taxon>
    </lineage>
</organism>
<gene>
    <name evidence="1" type="ORF">PR1_105</name>
</gene>
<dbReference type="Proteomes" id="UP000222417">
    <property type="component" value="Segment"/>
</dbReference>
<dbReference type="EMBL" id="KY363465">
    <property type="protein sequence ID" value="AQT25347.1"/>
    <property type="molecule type" value="Genomic_DNA"/>
</dbReference>
<reference evidence="1 2" key="1">
    <citation type="submission" date="2016-12" db="EMBL/GenBank/DDBJ databases">
        <title>Providencia rettgeri phage vB-PreS_PR1 - a deep-branching member of the T5-like siphoviruses.</title>
        <authorList>
            <person name="Oliveira H."/>
            <person name="Pinto G."/>
            <person name="Hendrix H."/>
            <person name="Noben J.-P."/>
            <person name="Gawor J."/>
            <person name="Lobocka M."/>
            <person name="Lavigne R."/>
            <person name="Azeredo J."/>
        </authorList>
    </citation>
    <scope>NUCLEOTIDE SEQUENCE [LARGE SCALE GENOMIC DNA]</scope>
</reference>
<evidence type="ECO:0000313" key="1">
    <source>
        <dbReference type="EMBL" id="AQT25347.1"/>
    </source>
</evidence>
<proteinExistence type="predicted"/>
<protein>
    <submittedName>
        <fullName evidence="1">Uncharacterized protein</fullName>
    </submittedName>
</protein>
<keyword evidence="2" id="KW-1185">Reference proteome</keyword>
<name>A0A1S6KV77_9CAUD</name>
<dbReference type="OrthoDB" id="22638at10239"/>
<accession>A0A1S6KV77</accession>
<sequence>MADFCRDCAIDILGFDTKDLAGLITKEDMYNGIRAHVICEGCGWILVDHNGVRVAPDDNVQEVDKNEEDH</sequence>